<comment type="caution">
    <text evidence="2">The sequence shown here is derived from an EMBL/GenBank/DDBJ whole genome shotgun (WGS) entry which is preliminary data.</text>
</comment>
<keyword evidence="1" id="KW-0472">Membrane</keyword>
<evidence type="ECO:0000313" key="3">
    <source>
        <dbReference type="Proteomes" id="UP000625711"/>
    </source>
</evidence>
<keyword evidence="3" id="KW-1185">Reference proteome</keyword>
<feature type="transmembrane region" description="Helical" evidence="1">
    <location>
        <begin position="20"/>
        <end position="41"/>
    </location>
</feature>
<dbReference type="OrthoDB" id="6067390at2759"/>
<keyword evidence="1" id="KW-0812">Transmembrane</keyword>
<gene>
    <name evidence="2" type="ORF">GWI33_013219</name>
</gene>
<protein>
    <submittedName>
        <fullName evidence="2">Uncharacterized protein</fullName>
    </submittedName>
</protein>
<accession>A0A834I7G8</accession>
<evidence type="ECO:0000256" key="1">
    <source>
        <dbReference type="SAM" id="Phobius"/>
    </source>
</evidence>
<proteinExistence type="predicted"/>
<dbReference type="AlphaFoldDB" id="A0A834I7G8"/>
<dbReference type="Proteomes" id="UP000625711">
    <property type="component" value="Unassembled WGS sequence"/>
</dbReference>
<organism evidence="2 3">
    <name type="scientific">Rhynchophorus ferrugineus</name>
    <name type="common">Red palm weevil</name>
    <name type="synonym">Curculio ferrugineus</name>
    <dbReference type="NCBI Taxonomy" id="354439"/>
    <lineage>
        <taxon>Eukaryota</taxon>
        <taxon>Metazoa</taxon>
        <taxon>Ecdysozoa</taxon>
        <taxon>Arthropoda</taxon>
        <taxon>Hexapoda</taxon>
        <taxon>Insecta</taxon>
        <taxon>Pterygota</taxon>
        <taxon>Neoptera</taxon>
        <taxon>Endopterygota</taxon>
        <taxon>Coleoptera</taxon>
        <taxon>Polyphaga</taxon>
        <taxon>Cucujiformia</taxon>
        <taxon>Curculionidae</taxon>
        <taxon>Dryophthorinae</taxon>
        <taxon>Rhynchophorus</taxon>
    </lineage>
</organism>
<sequence length="125" mass="14548">MFGYLYNTVTVSKKGNIELSVDSCVTLGCWWFLVFFNNFLIKNFSAVMSESGAPSRPMKYPYTFSAKIAQFPFKHYFTHQWTWRYYGLGIIVCLPIFKAISNLANSPENVSKWAEIRRKEASEHH</sequence>
<evidence type="ECO:0000313" key="2">
    <source>
        <dbReference type="EMBL" id="KAF7274101.1"/>
    </source>
</evidence>
<dbReference type="EMBL" id="JAACXV010013081">
    <property type="protein sequence ID" value="KAF7274101.1"/>
    <property type="molecule type" value="Genomic_DNA"/>
</dbReference>
<name>A0A834I7G8_RHYFE</name>
<keyword evidence="1" id="KW-1133">Transmembrane helix</keyword>
<reference evidence="2" key="1">
    <citation type="submission" date="2020-08" db="EMBL/GenBank/DDBJ databases">
        <title>Genome sequencing and assembly of the red palm weevil Rhynchophorus ferrugineus.</title>
        <authorList>
            <person name="Dias G.B."/>
            <person name="Bergman C.M."/>
            <person name="Manee M."/>
        </authorList>
    </citation>
    <scope>NUCLEOTIDE SEQUENCE</scope>
    <source>
        <strain evidence="2">AA-2017</strain>
        <tissue evidence="2">Whole larva</tissue>
    </source>
</reference>